<accession>A0ABV4BQL1</accession>
<feature type="active site" description="Charge relay system" evidence="5">
    <location>
        <position position="118"/>
    </location>
</feature>
<dbReference type="InterPro" id="IPR015500">
    <property type="entry name" value="Peptidase_S8_subtilisin-rel"/>
</dbReference>
<dbReference type="InterPro" id="IPR023827">
    <property type="entry name" value="Peptidase_S8_Asp-AS"/>
</dbReference>
<dbReference type="Proteomes" id="UP001564657">
    <property type="component" value="Unassembled WGS sequence"/>
</dbReference>
<feature type="active site" description="Charge relay system" evidence="5">
    <location>
        <position position="153"/>
    </location>
</feature>
<keyword evidence="2 5" id="KW-0645">Protease</keyword>
<protein>
    <submittedName>
        <fullName evidence="7">S8 family serine peptidase</fullName>
    </submittedName>
</protein>
<evidence type="ECO:0000256" key="1">
    <source>
        <dbReference type="ARBA" id="ARBA00011073"/>
    </source>
</evidence>
<evidence type="ECO:0000313" key="7">
    <source>
        <dbReference type="EMBL" id="MEY8000798.1"/>
    </source>
</evidence>
<organism evidence="7 8">
    <name type="scientific">Clostridium moutaii</name>
    <dbReference type="NCBI Taxonomy" id="3240932"/>
    <lineage>
        <taxon>Bacteria</taxon>
        <taxon>Bacillati</taxon>
        <taxon>Bacillota</taxon>
        <taxon>Clostridia</taxon>
        <taxon>Eubacteriales</taxon>
        <taxon>Clostridiaceae</taxon>
        <taxon>Clostridium</taxon>
    </lineage>
</organism>
<dbReference type="InterPro" id="IPR022398">
    <property type="entry name" value="Peptidase_S8_His-AS"/>
</dbReference>
<dbReference type="InterPro" id="IPR051048">
    <property type="entry name" value="Peptidase_S8/S53_subtilisin"/>
</dbReference>
<feature type="active site" description="Charge relay system" evidence="5">
    <location>
        <position position="344"/>
    </location>
</feature>
<gene>
    <name evidence="7" type="ORF">AB8U03_11440</name>
</gene>
<dbReference type="PROSITE" id="PS00136">
    <property type="entry name" value="SUBTILASE_ASP"/>
    <property type="match status" value="1"/>
</dbReference>
<dbReference type="PRINTS" id="PR00723">
    <property type="entry name" value="SUBTILISIN"/>
</dbReference>
<evidence type="ECO:0000313" key="8">
    <source>
        <dbReference type="Proteomes" id="UP001564657"/>
    </source>
</evidence>
<dbReference type="Gene3D" id="3.40.50.200">
    <property type="entry name" value="Peptidase S8/S53 domain"/>
    <property type="match status" value="1"/>
</dbReference>
<keyword evidence="4 5" id="KW-0720">Serine protease</keyword>
<reference evidence="7 8" key="1">
    <citation type="submission" date="2024-08" db="EMBL/GenBank/DDBJ databases">
        <title>Clostridium lapicellarii sp. nov., and Clostridium renhuaiense sp. nov., two species isolated from the mud in a fermentation cellar used for producing sauce-flavour Chinese liquors.</title>
        <authorList>
            <person name="Yang F."/>
            <person name="Wang H."/>
            <person name="Chen L.Q."/>
            <person name="Zhou N."/>
            <person name="Lu J.J."/>
            <person name="Pu X.X."/>
            <person name="Wan B."/>
            <person name="Wang L."/>
            <person name="Liu S.J."/>
        </authorList>
    </citation>
    <scope>NUCLEOTIDE SEQUENCE [LARGE SCALE GENOMIC DNA]</scope>
    <source>
        <strain evidence="7 8">MT-5</strain>
    </source>
</reference>
<name>A0ABV4BQL1_9CLOT</name>
<dbReference type="InterPro" id="IPR000209">
    <property type="entry name" value="Peptidase_S8/S53_dom"/>
</dbReference>
<dbReference type="RefSeq" id="WP_369704689.1">
    <property type="nucleotide sequence ID" value="NZ_JBGEWD010000010.1"/>
</dbReference>
<feature type="domain" description="Peptidase S8/S53" evidence="6">
    <location>
        <begin position="109"/>
        <end position="376"/>
    </location>
</feature>
<sequence length="399" mass="43855">MFSIKNKLEPNLRSSMDKNLYKSYRIIIQYNSLPETIEKKIRSYKGKVLRSIPIINCIGALLTPNAISRIIELPQVSHISNDCFALLCAGKSILTSNGIVSQEKYKLTGKGICIGVVDSGVYPHPDLLNPKNKIKKFIDLIREYKYPYDDNGHGTFISGIICGNGNESGGVYKGIAENSNIYSIKAFNSLGKGFVSDILFSIQLLLNESENENIKVICLPFELCVNNYFILSLFEKAFQKAVEMNITVVVPSGHCGNVQGSIRGIAILNNCLTVAGIDTSSKIIKPYIYSSCGPVGKIEKPNLTAGCVNICSTNSNTEYISERNGVKIYPKSLEDPYICYTGTSCAAAYISGICALIYENNPALTFNDLTSLLKISCDLLNIPKWYQGAGMLNIDRLLP</sequence>
<proteinExistence type="inferred from homology"/>
<dbReference type="PANTHER" id="PTHR43399:SF4">
    <property type="entry name" value="CELL WALL-ASSOCIATED PROTEASE"/>
    <property type="match status" value="1"/>
</dbReference>
<keyword evidence="8" id="KW-1185">Reference proteome</keyword>
<keyword evidence="3 5" id="KW-0378">Hydrolase</keyword>
<dbReference type="PROSITE" id="PS51892">
    <property type="entry name" value="SUBTILASE"/>
    <property type="match status" value="1"/>
</dbReference>
<evidence type="ECO:0000256" key="5">
    <source>
        <dbReference type="PROSITE-ProRule" id="PRU01240"/>
    </source>
</evidence>
<dbReference type="Pfam" id="PF00082">
    <property type="entry name" value="Peptidase_S8"/>
    <property type="match status" value="1"/>
</dbReference>
<dbReference type="SUPFAM" id="SSF52743">
    <property type="entry name" value="Subtilisin-like"/>
    <property type="match status" value="1"/>
</dbReference>
<evidence type="ECO:0000259" key="6">
    <source>
        <dbReference type="Pfam" id="PF00082"/>
    </source>
</evidence>
<dbReference type="EMBL" id="JBGEWD010000010">
    <property type="protein sequence ID" value="MEY8000798.1"/>
    <property type="molecule type" value="Genomic_DNA"/>
</dbReference>
<dbReference type="PROSITE" id="PS00137">
    <property type="entry name" value="SUBTILASE_HIS"/>
    <property type="match status" value="1"/>
</dbReference>
<comment type="caution">
    <text evidence="7">The sequence shown here is derived from an EMBL/GenBank/DDBJ whole genome shotgun (WGS) entry which is preliminary data.</text>
</comment>
<evidence type="ECO:0000256" key="4">
    <source>
        <dbReference type="ARBA" id="ARBA00022825"/>
    </source>
</evidence>
<evidence type="ECO:0000256" key="2">
    <source>
        <dbReference type="ARBA" id="ARBA00022670"/>
    </source>
</evidence>
<comment type="similarity">
    <text evidence="1 5">Belongs to the peptidase S8 family.</text>
</comment>
<dbReference type="InterPro" id="IPR036852">
    <property type="entry name" value="Peptidase_S8/S53_dom_sf"/>
</dbReference>
<dbReference type="PANTHER" id="PTHR43399">
    <property type="entry name" value="SUBTILISIN-RELATED"/>
    <property type="match status" value="1"/>
</dbReference>
<evidence type="ECO:0000256" key="3">
    <source>
        <dbReference type="ARBA" id="ARBA00022801"/>
    </source>
</evidence>